<dbReference type="GO" id="GO:0070877">
    <property type="term" value="C:microprocessor complex"/>
    <property type="evidence" value="ECO:0007669"/>
    <property type="project" value="TreeGrafter"/>
</dbReference>
<feature type="region of interest" description="Disordered" evidence="24">
    <location>
        <begin position="1546"/>
        <end position="1566"/>
    </location>
</feature>
<dbReference type="GO" id="GO:0031053">
    <property type="term" value="P:primary miRNA processing"/>
    <property type="evidence" value="ECO:0007669"/>
    <property type="project" value="TreeGrafter"/>
</dbReference>
<evidence type="ECO:0000256" key="11">
    <source>
        <dbReference type="ARBA" id="ARBA00022737"/>
    </source>
</evidence>
<feature type="compositionally biased region" description="Basic and acidic residues" evidence="24">
    <location>
        <begin position="385"/>
        <end position="433"/>
    </location>
</feature>
<evidence type="ECO:0000256" key="8">
    <source>
        <dbReference type="ARBA" id="ARBA00022517"/>
    </source>
</evidence>
<evidence type="ECO:0000256" key="13">
    <source>
        <dbReference type="ARBA" id="ARBA00022801"/>
    </source>
</evidence>
<dbReference type="CDD" id="cd19877">
    <property type="entry name" value="DSRM_RNAse_III_meta_like"/>
    <property type="match status" value="1"/>
</dbReference>
<dbReference type="Pfam" id="PF00636">
    <property type="entry name" value="Ribonuclease_3"/>
    <property type="match status" value="1"/>
</dbReference>
<name>A0A087UFN9_STEMI</name>
<dbReference type="GO" id="GO:0003723">
    <property type="term" value="F:RNA binding"/>
    <property type="evidence" value="ECO:0007669"/>
    <property type="project" value="UniProtKB-UniRule"/>
</dbReference>
<evidence type="ECO:0000256" key="3">
    <source>
        <dbReference type="ARBA" id="ARBA00001946"/>
    </source>
</evidence>
<feature type="compositionally biased region" description="Low complexity" evidence="24">
    <location>
        <begin position="299"/>
        <end position="313"/>
    </location>
</feature>
<keyword evidence="11" id="KW-0677">Repeat</keyword>
<comment type="cofactor">
    <cofactor evidence="3">
        <name>Mg(2+)</name>
        <dbReference type="ChEBI" id="CHEBI:18420"/>
    </cofactor>
</comment>
<organism evidence="27 28">
    <name type="scientific">Stegodyphus mimosarum</name>
    <name type="common">African social velvet spider</name>
    <dbReference type="NCBI Taxonomy" id="407821"/>
    <lineage>
        <taxon>Eukaryota</taxon>
        <taxon>Metazoa</taxon>
        <taxon>Ecdysozoa</taxon>
        <taxon>Arthropoda</taxon>
        <taxon>Chelicerata</taxon>
        <taxon>Arachnida</taxon>
        <taxon>Araneae</taxon>
        <taxon>Araneomorphae</taxon>
        <taxon>Entelegynae</taxon>
        <taxon>Eresoidea</taxon>
        <taxon>Eresidae</taxon>
        <taxon>Stegodyphus</taxon>
    </lineage>
</organism>
<dbReference type="InterPro" id="IPR058938">
    <property type="entry name" value="Helical_CED_Drosha"/>
</dbReference>
<protein>
    <recommendedName>
        <fullName evidence="7">Ribonuclease 3</fullName>
        <ecNumber evidence="6">3.1.26.3</ecNumber>
    </recommendedName>
    <alternativeName>
        <fullName evidence="19">Ribonuclease III</fullName>
    </alternativeName>
    <alternativeName>
        <fullName evidence="21 22">protein Drosha</fullName>
    </alternativeName>
</protein>
<evidence type="ECO:0000256" key="21">
    <source>
        <dbReference type="ARBA" id="ARBA00078955"/>
    </source>
</evidence>
<dbReference type="Pfam" id="PF26050">
    <property type="entry name" value="Helical_CED_Drosha"/>
    <property type="match status" value="1"/>
</dbReference>
<dbReference type="InterPro" id="IPR014720">
    <property type="entry name" value="dsRBD_dom"/>
</dbReference>
<evidence type="ECO:0000256" key="5">
    <source>
        <dbReference type="ARBA" id="ARBA00010183"/>
    </source>
</evidence>
<evidence type="ECO:0000256" key="15">
    <source>
        <dbReference type="ARBA" id="ARBA00022884"/>
    </source>
</evidence>
<keyword evidence="16" id="KW-0334">Gonadal differentiation</keyword>
<dbReference type="PANTHER" id="PTHR11207">
    <property type="entry name" value="RIBONUCLEASE III"/>
    <property type="match status" value="1"/>
</dbReference>
<gene>
    <name evidence="27" type="ORF">X975_18684</name>
</gene>
<dbReference type="Gene3D" id="3.30.160.20">
    <property type="match status" value="1"/>
</dbReference>
<dbReference type="PROSITE" id="PS50142">
    <property type="entry name" value="RNASE_3_2"/>
    <property type="match status" value="2"/>
</dbReference>
<accession>A0A087UFN9</accession>
<dbReference type="SUPFAM" id="SSF54768">
    <property type="entry name" value="dsRNA-binding domain-like"/>
    <property type="match status" value="1"/>
</dbReference>
<evidence type="ECO:0000256" key="1">
    <source>
        <dbReference type="ARBA" id="ARBA00000109"/>
    </source>
</evidence>
<keyword evidence="12" id="KW-0255">Endonuclease</keyword>
<dbReference type="InterPro" id="IPR000999">
    <property type="entry name" value="RNase_III_dom"/>
</dbReference>
<feature type="compositionally biased region" description="Basic and acidic residues" evidence="24">
    <location>
        <begin position="249"/>
        <end position="269"/>
    </location>
</feature>
<feature type="compositionally biased region" description="Basic and acidic residues" evidence="24">
    <location>
        <begin position="276"/>
        <end position="298"/>
    </location>
</feature>
<evidence type="ECO:0000259" key="26">
    <source>
        <dbReference type="PROSITE" id="PS50142"/>
    </source>
</evidence>
<dbReference type="SMART" id="SM00535">
    <property type="entry name" value="RIBOc"/>
    <property type="match status" value="2"/>
</dbReference>
<dbReference type="GO" id="GO:0004525">
    <property type="term" value="F:ribonuclease III activity"/>
    <property type="evidence" value="ECO:0007669"/>
    <property type="project" value="UniProtKB-EC"/>
</dbReference>
<feature type="compositionally biased region" description="Basic and acidic residues" evidence="24">
    <location>
        <begin position="526"/>
        <end position="553"/>
    </location>
</feature>
<dbReference type="SMART" id="SM00358">
    <property type="entry name" value="DSRM"/>
    <property type="match status" value="1"/>
</dbReference>
<feature type="compositionally biased region" description="Basic residues" evidence="24">
    <location>
        <begin position="677"/>
        <end position="686"/>
    </location>
</feature>
<evidence type="ECO:0000256" key="4">
    <source>
        <dbReference type="ARBA" id="ARBA00004123"/>
    </source>
</evidence>
<keyword evidence="16" id="KW-0221">Differentiation</keyword>
<dbReference type="InterPro" id="IPR044442">
    <property type="entry name" value="RNAse_III_DSRM__animal"/>
</dbReference>
<keyword evidence="9" id="KW-0540">Nuclease</keyword>
<feature type="region of interest" description="Disordered" evidence="24">
    <location>
        <begin position="667"/>
        <end position="718"/>
    </location>
</feature>
<dbReference type="InterPro" id="IPR036389">
    <property type="entry name" value="RNase_III_sf"/>
</dbReference>
<evidence type="ECO:0000256" key="7">
    <source>
        <dbReference type="ARBA" id="ARBA00017706"/>
    </source>
</evidence>
<comment type="function">
    <text evidence="20">Executes the initial step of microRNA (miRNA) processing in the nucleus, that is the cleavage of pri-miRNA to release pre-miRNA. Involved in pre-rRNA processing. Cleaves double-strand RNA and does not cleave single-strand RNA. Involved in fertility. Required for the function or synthesis of the let-7 miRNA.</text>
</comment>
<evidence type="ECO:0000256" key="12">
    <source>
        <dbReference type="ARBA" id="ARBA00022759"/>
    </source>
</evidence>
<dbReference type="InterPro" id="IPR011907">
    <property type="entry name" value="RNase_III"/>
</dbReference>
<dbReference type="GO" id="GO:0031054">
    <property type="term" value="P:pre-miRNA processing"/>
    <property type="evidence" value="ECO:0007669"/>
    <property type="project" value="InterPro"/>
</dbReference>
<dbReference type="GO" id="GO:0007506">
    <property type="term" value="P:gonadal mesoderm development"/>
    <property type="evidence" value="ECO:0007669"/>
    <property type="project" value="UniProtKB-KW"/>
</dbReference>
<dbReference type="PROSITE" id="PS00517">
    <property type="entry name" value="RNASE_3_1"/>
    <property type="match status" value="1"/>
</dbReference>
<dbReference type="PANTHER" id="PTHR11207:SF0">
    <property type="entry name" value="RIBONUCLEASE 3"/>
    <property type="match status" value="1"/>
</dbReference>
<evidence type="ECO:0000256" key="24">
    <source>
        <dbReference type="SAM" id="MobiDB-lite"/>
    </source>
</evidence>
<dbReference type="EMBL" id="KK119611">
    <property type="protein sequence ID" value="KFM76178.1"/>
    <property type="molecule type" value="Genomic_DNA"/>
</dbReference>
<keyword evidence="15 23" id="KW-0694">RNA-binding</keyword>
<dbReference type="OrthoDB" id="6432356at2759"/>
<evidence type="ECO:0000313" key="28">
    <source>
        <dbReference type="Proteomes" id="UP000054359"/>
    </source>
</evidence>
<dbReference type="Gene3D" id="1.10.1520.10">
    <property type="entry name" value="Ribonuclease III domain"/>
    <property type="match status" value="2"/>
</dbReference>
<keyword evidence="28" id="KW-1185">Reference proteome</keyword>
<dbReference type="PROSITE" id="PS50137">
    <property type="entry name" value="DS_RBD"/>
    <property type="match status" value="1"/>
</dbReference>
<keyword evidence="8" id="KW-0690">Ribosome biogenesis</keyword>
<feature type="domain" description="DRBM" evidence="25">
    <location>
        <begin position="1460"/>
        <end position="1535"/>
    </location>
</feature>
<feature type="non-terminal residue" evidence="27">
    <location>
        <position position="1566"/>
    </location>
</feature>
<evidence type="ECO:0000256" key="14">
    <source>
        <dbReference type="ARBA" id="ARBA00022842"/>
    </source>
</evidence>
<keyword evidence="13" id="KW-0378">Hydrolase</keyword>
<keyword evidence="14" id="KW-0460">Magnesium</keyword>
<keyword evidence="17" id="KW-0464">Manganese</keyword>
<evidence type="ECO:0000256" key="20">
    <source>
        <dbReference type="ARBA" id="ARBA00060285"/>
    </source>
</evidence>
<feature type="compositionally biased region" description="Basic and acidic residues" evidence="24">
    <location>
        <begin position="441"/>
        <end position="518"/>
    </location>
</feature>
<dbReference type="Pfam" id="PF14622">
    <property type="entry name" value="Ribonucleas_3_3"/>
    <property type="match status" value="1"/>
</dbReference>
<dbReference type="GO" id="GO:0006364">
    <property type="term" value="P:rRNA processing"/>
    <property type="evidence" value="ECO:0007669"/>
    <property type="project" value="InterPro"/>
</dbReference>
<comment type="subcellular location">
    <subcellularLocation>
        <location evidence="4">Nucleus</location>
    </subcellularLocation>
</comment>
<evidence type="ECO:0000256" key="10">
    <source>
        <dbReference type="ARBA" id="ARBA00022723"/>
    </source>
</evidence>
<feature type="compositionally biased region" description="Basic and acidic residues" evidence="24">
    <location>
        <begin position="562"/>
        <end position="615"/>
    </location>
</feature>
<dbReference type="EC" id="3.1.26.3" evidence="6"/>
<evidence type="ECO:0000256" key="16">
    <source>
        <dbReference type="ARBA" id="ARBA00023156"/>
    </source>
</evidence>
<dbReference type="Proteomes" id="UP000054359">
    <property type="component" value="Unassembled WGS sequence"/>
</dbReference>
<comment type="catalytic activity">
    <reaction evidence="1">
        <text>Endonucleolytic cleavage to 5'-phosphomonoester.</text>
        <dbReference type="EC" id="3.1.26.3"/>
    </reaction>
</comment>
<evidence type="ECO:0000256" key="2">
    <source>
        <dbReference type="ARBA" id="ARBA00001936"/>
    </source>
</evidence>
<dbReference type="HAMAP" id="MF_00104">
    <property type="entry name" value="RNase_III"/>
    <property type="match status" value="1"/>
</dbReference>
<sequence length="1566" mass="180850">MSNANSHSWHPLCPSRPPLMMNQRWTPPPHIPNTRMPPPNWNNTGCQNIPPPPHVNQPPASPNQPVVSWPFPPPRIPSQCDNIRMIPPPPHFPLNTPPPPLMPTNMPSVQNFSPKFPPPPLPPIASLQNPIQLKTEPPADTSFEGFQGSAPLPFPPPTNVSPAKYVPPPSAGMFPVGYPISNMEICKNFPPPGPSSQIDATTTQYSPKQNLLSQLSNKVSNTSSIYIVGHSNDDQKPTSLYPGDATFPKYDKQPSNREDLKSTRREDKQNSNTAEAKYDSNKNCHQEKARPYRPKDSMKVSSYKSSDKSSFVSRNKLGIDEKLSGSESSSHHLRSVKEREHRISWTSYRDKHSHRSGRSRSREKQRSNSSERHDRKHTVYHLKSRSQERSSVSRERISRSRDRTSRSRERISRSRDRTSRSRERISRSRDRTSRSCNRTSRSRERISRSCERASKSQEKISRNHDRTSKSQERISKIPRNVDRISRSRDSRSRSRTSRSRERISRSRDRTSRSRERISTSRGRTSRSRERISTSRDRTSRSRERISRSRETFSRNRGTISRSYERYSRSKERVKRESKSERHSSKEKEKINIKKEKRDRSRSPHRVKSEIPEDRPSLSTKASKFVCSSSAECFYTKVEEEVVATMELKELHEKFRYELVDRAERVRASKPKYEPPQRKTKLRKPKPLKVNSDDESSSSSEKSSSEEEDTAIEELEKKRRHPDRLHLELWFNDPKEMNDGPLCRCSAKARRSGIRHGIYVGEGHLLPCNPLSNNVKRLHHYRITMTPHTNFLTKTPTTIVHNGHEYIFEGFSMFSHSPLPKLPNCKVIRFNYEYTILYIEEEMPQNFTVAGLELFMKYLLIEILELVDLNWKAHDDTDGCPRFHFMPRFAREIKGKGKELLSLCEVLKYLLNANKILIDEQKLPEILSLPTQEWQNLADEVKGMIVTCPGMKPSSIRVDQLDREQCDPYKDIFPVIVHFGVRPPQLSYAGNPHYQKAWRDYVKYRHLLANKPKVKYADRHRLMQKETRLQEMRLENDLKRDVTVVISSKGFYKTGIMSDVIQHAMLLPVLVCHLRFHQSLSNLEEKIGYKFKDRFLLQLALTHPSYRENFGTNPDHARNSLTNCGLRQPQYGDRRIHYMNTRKRGINTLINIMSRFGSQKEAISSINHNERLEFLGDAVVEFLSSIHLFYMFPDLEEGGLATYRAAIVQNQHLAVLSKKLQLEKFMLYAHGSDLCHDLELRHAMANCFEALMGALFLDDGIEVADRVFSQTLFTEPELYEVWQNYPPHPLQEQEPGGDRKWLASVPLLQKLNKFEEQIGIEFTHIRLLARALTHRSLGYNNLTLGSNQRLEFLGDTVLQLVASEYLYKYFPEHHEGHLSLLRSSLVNNRTQAVVCADLGMVEYAIYPYSKVELKPKDKADLLEAFLGALYVDKDLGYCRKFCEVCFFPRLQDFIMNQDWNDPKSKLQQCCLTLRSMDGGEPDIPTYKVIECKGPTNTRVYSVAVYFQGNRLAVGSGHSIQQAEMDAASNALKISKGLFPQLRHQRRAIERSLKQGPPAKQRSSPSPS</sequence>
<dbReference type="STRING" id="407821.A0A087UFN9"/>
<feature type="domain" description="RNase III" evidence="26">
    <location>
        <begin position="1079"/>
        <end position="1259"/>
    </location>
</feature>
<keyword evidence="18" id="KW-0539">Nucleus</keyword>
<proteinExistence type="inferred from homology"/>
<dbReference type="FunFam" id="3.30.160.20:FF:000012">
    <property type="entry name" value="Drosha ribonuclease III"/>
    <property type="match status" value="1"/>
</dbReference>
<feature type="compositionally biased region" description="Basic residues" evidence="24">
    <location>
        <begin position="374"/>
        <end position="384"/>
    </location>
</feature>
<evidence type="ECO:0000256" key="17">
    <source>
        <dbReference type="ARBA" id="ARBA00023211"/>
    </source>
</evidence>
<evidence type="ECO:0000256" key="23">
    <source>
        <dbReference type="PROSITE-ProRule" id="PRU00266"/>
    </source>
</evidence>
<evidence type="ECO:0000256" key="9">
    <source>
        <dbReference type="ARBA" id="ARBA00022722"/>
    </source>
</evidence>
<feature type="compositionally biased region" description="Basic and acidic residues" evidence="24">
    <location>
        <begin position="667"/>
        <end position="676"/>
    </location>
</feature>
<feature type="region of interest" description="Disordered" evidence="24">
    <location>
        <begin position="228"/>
        <end position="621"/>
    </location>
</feature>
<comment type="cofactor">
    <cofactor evidence="2">
        <name>Mn(2+)</name>
        <dbReference type="ChEBI" id="CHEBI:29035"/>
    </cofactor>
</comment>
<feature type="region of interest" description="Disordered" evidence="24">
    <location>
        <begin position="1"/>
        <end position="21"/>
    </location>
</feature>
<evidence type="ECO:0000256" key="19">
    <source>
        <dbReference type="ARBA" id="ARBA00032486"/>
    </source>
</evidence>
<dbReference type="SUPFAM" id="SSF69065">
    <property type="entry name" value="RNase III domain-like"/>
    <property type="match status" value="2"/>
</dbReference>
<evidence type="ECO:0000256" key="6">
    <source>
        <dbReference type="ARBA" id="ARBA00012177"/>
    </source>
</evidence>
<comment type="similarity">
    <text evidence="5">Belongs to the ribonuclease III family.</text>
</comment>
<evidence type="ECO:0000256" key="22">
    <source>
        <dbReference type="ARBA" id="ARBA00083702"/>
    </source>
</evidence>
<feature type="domain" description="RNase III" evidence="26">
    <location>
        <begin position="1310"/>
        <end position="1433"/>
    </location>
</feature>
<dbReference type="Pfam" id="PF00035">
    <property type="entry name" value="dsrm"/>
    <property type="match status" value="1"/>
</dbReference>
<evidence type="ECO:0000256" key="18">
    <source>
        <dbReference type="ARBA" id="ARBA00023242"/>
    </source>
</evidence>
<dbReference type="GO" id="GO:0046872">
    <property type="term" value="F:metal ion binding"/>
    <property type="evidence" value="ECO:0007669"/>
    <property type="project" value="UniProtKB-KW"/>
</dbReference>
<reference evidence="27 28" key="1">
    <citation type="submission" date="2013-11" db="EMBL/GenBank/DDBJ databases">
        <title>Genome sequencing of Stegodyphus mimosarum.</title>
        <authorList>
            <person name="Bechsgaard J."/>
        </authorList>
    </citation>
    <scope>NUCLEOTIDE SEQUENCE [LARGE SCALE GENOMIC DNA]</scope>
</reference>
<dbReference type="FunFam" id="1.10.1520.10:FF:000002">
    <property type="entry name" value="Drosha ribonuclease III"/>
    <property type="match status" value="1"/>
</dbReference>
<evidence type="ECO:0000313" key="27">
    <source>
        <dbReference type="EMBL" id="KFM76178.1"/>
    </source>
</evidence>
<keyword evidence="10" id="KW-0479">Metal-binding</keyword>
<evidence type="ECO:0000259" key="25">
    <source>
        <dbReference type="PROSITE" id="PS50137"/>
    </source>
</evidence>
<feature type="compositionally biased region" description="Basic and acidic residues" evidence="24">
    <location>
        <begin position="360"/>
        <end position="373"/>
    </location>
</feature>
<dbReference type="CDD" id="cd00593">
    <property type="entry name" value="RIBOc"/>
    <property type="match status" value="2"/>
</dbReference>